<dbReference type="eggNOG" id="ENOG502SUXX">
    <property type="taxonomic scope" value="Eukaryota"/>
</dbReference>
<dbReference type="AlphaFoldDB" id="I0Z694"/>
<dbReference type="Proteomes" id="UP000007264">
    <property type="component" value="Unassembled WGS sequence"/>
</dbReference>
<dbReference type="KEGG" id="csl:COCSUDRAFT_40304"/>
<dbReference type="GeneID" id="17044167"/>
<protein>
    <recommendedName>
        <fullName evidence="3">Plastid lipid-associated protein/fibrillin conserved domain-containing protein</fullName>
    </recommendedName>
</protein>
<reference evidence="1 2" key="1">
    <citation type="journal article" date="2012" name="Genome Biol.">
        <title>The genome of the polar eukaryotic microalga coccomyxa subellipsoidea reveals traits of cold adaptation.</title>
        <authorList>
            <person name="Blanc G."/>
            <person name="Agarkova I."/>
            <person name="Grimwood J."/>
            <person name="Kuo A."/>
            <person name="Brueggeman A."/>
            <person name="Dunigan D."/>
            <person name="Gurnon J."/>
            <person name="Ladunga I."/>
            <person name="Lindquist E."/>
            <person name="Lucas S."/>
            <person name="Pangilinan J."/>
            <person name="Proschold T."/>
            <person name="Salamov A."/>
            <person name="Schmutz J."/>
            <person name="Weeks D."/>
            <person name="Yamada T."/>
            <person name="Claverie J.M."/>
            <person name="Grigoriev I."/>
            <person name="Van Etten J."/>
            <person name="Lomsadze A."/>
            <person name="Borodovsky M."/>
        </authorList>
    </citation>
    <scope>NUCLEOTIDE SEQUENCE [LARGE SCALE GENOMIC DNA]</scope>
    <source>
        <strain evidence="1 2">C-169</strain>
    </source>
</reference>
<dbReference type="EMBL" id="AGSI01000003">
    <property type="protein sequence ID" value="EIE26163.1"/>
    <property type="molecule type" value="Genomic_DNA"/>
</dbReference>
<evidence type="ECO:0000313" key="2">
    <source>
        <dbReference type="Proteomes" id="UP000007264"/>
    </source>
</evidence>
<gene>
    <name evidence="1" type="ORF">COCSUDRAFT_40304</name>
</gene>
<comment type="caution">
    <text evidence="1">The sequence shown here is derived from an EMBL/GenBank/DDBJ whole genome shotgun (WGS) entry which is preliminary data.</text>
</comment>
<dbReference type="OrthoDB" id="44190at2759"/>
<organism evidence="1 2">
    <name type="scientific">Coccomyxa subellipsoidea (strain C-169)</name>
    <name type="common">Green microalga</name>
    <dbReference type="NCBI Taxonomy" id="574566"/>
    <lineage>
        <taxon>Eukaryota</taxon>
        <taxon>Viridiplantae</taxon>
        <taxon>Chlorophyta</taxon>
        <taxon>core chlorophytes</taxon>
        <taxon>Trebouxiophyceae</taxon>
        <taxon>Trebouxiophyceae incertae sedis</taxon>
        <taxon>Coccomyxaceae</taxon>
        <taxon>Coccomyxa</taxon>
        <taxon>Coccomyxa subellipsoidea</taxon>
    </lineage>
</organism>
<dbReference type="RefSeq" id="XP_005650707.1">
    <property type="nucleotide sequence ID" value="XM_005650650.1"/>
</dbReference>
<dbReference type="STRING" id="574566.I0Z694"/>
<proteinExistence type="predicted"/>
<keyword evidence="2" id="KW-1185">Reference proteome</keyword>
<evidence type="ECO:0000313" key="1">
    <source>
        <dbReference type="EMBL" id="EIE26163.1"/>
    </source>
</evidence>
<evidence type="ECO:0008006" key="3">
    <source>
        <dbReference type="Google" id="ProtNLM"/>
    </source>
</evidence>
<accession>I0Z694</accession>
<sequence length="138" mass="15594">MLYLEDQSRKAPTSTDMLSELQGSWRLVFSGPSKLKFLSYIPVDEDFVVDSADSSLKLESDLGPLRAKFGGTFKWRGSSNDMDFSFTQAEVDLFGRSFWKKDVAFKPKTYSYFWLLDDVACARSSGGTLTLMQRLPST</sequence>
<name>I0Z694_COCSC</name>